<keyword evidence="2" id="KW-0808">Transferase</keyword>
<dbReference type="PANTHER" id="PTHR11735">
    <property type="entry name" value="TRNA N6-ADENOSINE THREONYLCARBAMOYLTRANSFERASE"/>
    <property type="match status" value="1"/>
</dbReference>
<dbReference type="SUPFAM" id="SSF53067">
    <property type="entry name" value="Actin-like ATPase domain"/>
    <property type="match status" value="2"/>
</dbReference>
<dbReference type="EC" id="2.3.1.234" evidence="2"/>
<keyword evidence="3" id="KW-1185">Reference proteome</keyword>
<dbReference type="CDD" id="cd24032">
    <property type="entry name" value="ASKHA_NBD_TsaB"/>
    <property type="match status" value="1"/>
</dbReference>
<gene>
    <name evidence="2" type="primary">tsaB</name>
    <name evidence="2" type="ORF">Q9291_02815</name>
</gene>
<dbReference type="PANTHER" id="PTHR11735:SF11">
    <property type="entry name" value="TRNA THREONYLCARBAMOYLADENOSINE BIOSYNTHESIS PROTEIN TSAB"/>
    <property type="match status" value="1"/>
</dbReference>
<evidence type="ECO:0000313" key="3">
    <source>
        <dbReference type="Proteomes" id="UP001225906"/>
    </source>
</evidence>
<dbReference type="InterPro" id="IPR000905">
    <property type="entry name" value="Gcp-like_dom"/>
</dbReference>
<comment type="caution">
    <text evidence="2">The sequence shown here is derived from an EMBL/GenBank/DDBJ whole genome shotgun (WGS) entry which is preliminary data.</text>
</comment>
<dbReference type="Pfam" id="PF00814">
    <property type="entry name" value="TsaD"/>
    <property type="match status" value="1"/>
</dbReference>
<evidence type="ECO:0000313" key="2">
    <source>
        <dbReference type="EMBL" id="MDP8566774.1"/>
    </source>
</evidence>
<reference evidence="3" key="1">
    <citation type="journal article" date="2019" name="Int. J. Syst. Evol. Microbiol.">
        <title>The Global Catalogue of Microorganisms (GCM) 10K type strain sequencing project: providing services to taxonomists for standard genome sequencing and annotation.</title>
        <authorList>
            <consortium name="The Broad Institute Genomics Platform"/>
            <consortium name="The Broad Institute Genome Sequencing Center for Infectious Disease"/>
            <person name="Wu L."/>
            <person name="Ma J."/>
        </authorList>
    </citation>
    <scope>NUCLEOTIDE SEQUENCE [LARGE SCALE GENOMIC DNA]</scope>
    <source>
        <strain evidence="3">VKM B-3159</strain>
    </source>
</reference>
<dbReference type="Gene3D" id="3.30.420.40">
    <property type="match status" value="2"/>
</dbReference>
<organism evidence="2 3">
    <name type="scientific">Methylophilus aquaticus</name>
    <dbReference type="NCBI Taxonomy" id="1971610"/>
    <lineage>
        <taxon>Bacteria</taxon>
        <taxon>Pseudomonadati</taxon>
        <taxon>Pseudomonadota</taxon>
        <taxon>Betaproteobacteria</taxon>
        <taxon>Nitrosomonadales</taxon>
        <taxon>Methylophilaceae</taxon>
        <taxon>Methylophilus</taxon>
    </lineage>
</organism>
<protein>
    <submittedName>
        <fullName evidence="2">tRNA (Adenosine(37)-N6)-threonylcarbamoyltransferase complex dimerization subunit type 1 TsaB</fullName>
        <ecNumber evidence="2">2.3.1.234</ecNumber>
    </submittedName>
</protein>
<name>A0ABT9JQK2_9PROT</name>
<dbReference type="Proteomes" id="UP001225906">
    <property type="component" value="Unassembled WGS sequence"/>
</dbReference>
<keyword evidence="2" id="KW-0012">Acyltransferase</keyword>
<dbReference type="NCBIfam" id="TIGR03725">
    <property type="entry name" value="T6A_YeaZ"/>
    <property type="match status" value="1"/>
</dbReference>
<proteinExistence type="predicted"/>
<sequence length="233" mass="24507">MKLLALDTSTEFLSLAVQTDHGLFTCHEATGPAASQRILPEIERLLTEAVVALKDLDGIVYGMGPGAFTGVRVSVGVAQGLAFGAGLPVVGVSSLLAVAQMAWQETQAEKIVVCLDARMGEVYHAAFIKQAAGWLEVSAPVVCKPFEVPRLEGGDWLAAGSGWAVFADVLAAQYPAQVTRIYADMMPQAAAMLTLALPQFASGQTQAAHEAAPLYVRNRVALTAAERAQGQTL</sequence>
<evidence type="ECO:0000259" key="1">
    <source>
        <dbReference type="Pfam" id="PF00814"/>
    </source>
</evidence>
<dbReference type="InterPro" id="IPR022496">
    <property type="entry name" value="T6A_TsaB"/>
</dbReference>
<dbReference type="GO" id="GO:0061711">
    <property type="term" value="F:tRNA N(6)-L-threonylcarbamoyladenine synthase activity"/>
    <property type="evidence" value="ECO:0007669"/>
    <property type="project" value="UniProtKB-EC"/>
</dbReference>
<dbReference type="EMBL" id="JAVCAP010000002">
    <property type="protein sequence ID" value="MDP8566774.1"/>
    <property type="molecule type" value="Genomic_DNA"/>
</dbReference>
<dbReference type="RefSeq" id="WP_306388476.1">
    <property type="nucleotide sequence ID" value="NZ_JAVCAP010000002.1"/>
</dbReference>
<accession>A0ABT9JQK2</accession>
<dbReference type="InterPro" id="IPR043129">
    <property type="entry name" value="ATPase_NBD"/>
</dbReference>
<feature type="domain" description="Gcp-like" evidence="1">
    <location>
        <begin position="35"/>
        <end position="219"/>
    </location>
</feature>